<dbReference type="Proteomes" id="UP000184171">
    <property type="component" value="Unassembled WGS sequence"/>
</dbReference>
<feature type="transmembrane region" description="Helical" evidence="6">
    <location>
        <begin position="170"/>
        <end position="189"/>
    </location>
</feature>
<evidence type="ECO:0000256" key="5">
    <source>
        <dbReference type="ARBA" id="ARBA00023136"/>
    </source>
</evidence>
<feature type="transmembrane region" description="Helical" evidence="6">
    <location>
        <begin position="264"/>
        <end position="281"/>
    </location>
</feature>
<evidence type="ECO:0000256" key="6">
    <source>
        <dbReference type="SAM" id="Phobius"/>
    </source>
</evidence>
<feature type="transmembrane region" description="Helical" evidence="6">
    <location>
        <begin position="287"/>
        <end position="305"/>
    </location>
</feature>
<dbReference type="InterPro" id="IPR050638">
    <property type="entry name" value="AA-Vitamin_Transporters"/>
</dbReference>
<dbReference type="SUPFAM" id="SSF103481">
    <property type="entry name" value="Multidrug resistance efflux transporter EmrE"/>
    <property type="match status" value="2"/>
</dbReference>
<evidence type="ECO:0000256" key="4">
    <source>
        <dbReference type="ARBA" id="ARBA00022989"/>
    </source>
</evidence>
<evidence type="ECO:0000256" key="2">
    <source>
        <dbReference type="ARBA" id="ARBA00022475"/>
    </source>
</evidence>
<organism evidence="8 9">
    <name type="scientific">Malonomonas rubra DSM 5091</name>
    <dbReference type="NCBI Taxonomy" id="1122189"/>
    <lineage>
        <taxon>Bacteria</taxon>
        <taxon>Pseudomonadati</taxon>
        <taxon>Thermodesulfobacteriota</taxon>
        <taxon>Desulfuromonadia</taxon>
        <taxon>Desulfuromonadales</taxon>
        <taxon>Geopsychrobacteraceae</taxon>
        <taxon>Malonomonas</taxon>
    </lineage>
</organism>
<dbReference type="EMBL" id="FQZT01000006">
    <property type="protein sequence ID" value="SHJ28743.1"/>
    <property type="molecule type" value="Genomic_DNA"/>
</dbReference>
<dbReference type="Gene3D" id="1.10.3730.20">
    <property type="match status" value="1"/>
</dbReference>
<keyword evidence="4 6" id="KW-1133">Transmembrane helix</keyword>
<dbReference type="Pfam" id="PF00892">
    <property type="entry name" value="EamA"/>
    <property type="match status" value="2"/>
</dbReference>
<keyword evidence="2" id="KW-1003">Cell membrane</keyword>
<proteinExistence type="predicted"/>
<evidence type="ECO:0000256" key="3">
    <source>
        <dbReference type="ARBA" id="ARBA00022692"/>
    </source>
</evidence>
<name>A0A1M6I2P3_MALRU</name>
<dbReference type="InterPro" id="IPR000620">
    <property type="entry name" value="EamA_dom"/>
</dbReference>
<feature type="transmembrane region" description="Helical" evidence="6">
    <location>
        <begin position="52"/>
        <end position="72"/>
    </location>
</feature>
<accession>A0A1M6I2P3</accession>
<dbReference type="PANTHER" id="PTHR32322">
    <property type="entry name" value="INNER MEMBRANE TRANSPORTER"/>
    <property type="match status" value="1"/>
</dbReference>
<evidence type="ECO:0000313" key="8">
    <source>
        <dbReference type="EMBL" id="SHJ28743.1"/>
    </source>
</evidence>
<dbReference type="GO" id="GO:0005886">
    <property type="term" value="C:plasma membrane"/>
    <property type="evidence" value="ECO:0007669"/>
    <property type="project" value="UniProtKB-SubCell"/>
</dbReference>
<feature type="transmembrane region" description="Helical" evidence="6">
    <location>
        <begin position="230"/>
        <end position="252"/>
    </location>
</feature>
<keyword evidence="3 6" id="KW-0812">Transmembrane</keyword>
<feature type="transmembrane region" description="Helical" evidence="6">
    <location>
        <begin position="142"/>
        <end position="158"/>
    </location>
</feature>
<protein>
    <submittedName>
        <fullName evidence="8">Permease of the drug/metabolite transporter (DMT) superfamily</fullName>
    </submittedName>
</protein>
<feature type="transmembrane region" description="Helical" evidence="6">
    <location>
        <begin position="21"/>
        <end position="40"/>
    </location>
</feature>
<feature type="domain" description="EamA" evidence="7">
    <location>
        <begin position="23"/>
        <end position="158"/>
    </location>
</feature>
<feature type="domain" description="EamA" evidence="7">
    <location>
        <begin position="172"/>
        <end position="300"/>
    </location>
</feature>
<gene>
    <name evidence="8" type="ORF">SAMN02745165_01987</name>
</gene>
<dbReference type="PANTHER" id="PTHR32322:SF18">
    <property type="entry name" value="S-ADENOSYLMETHIONINE_S-ADENOSYLHOMOCYSTEINE TRANSPORTER"/>
    <property type="match status" value="1"/>
</dbReference>
<evidence type="ECO:0000256" key="1">
    <source>
        <dbReference type="ARBA" id="ARBA00004651"/>
    </source>
</evidence>
<evidence type="ECO:0000259" key="7">
    <source>
        <dbReference type="Pfam" id="PF00892"/>
    </source>
</evidence>
<dbReference type="InterPro" id="IPR037185">
    <property type="entry name" value="EmrE-like"/>
</dbReference>
<reference evidence="8 9" key="1">
    <citation type="submission" date="2016-11" db="EMBL/GenBank/DDBJ databases">
        <authorList>
            <person name="Jaros S."/>
            <person name="Januszkiewicz K."/>
            <person name="Wedrychowicz H."/>
        </authorList>
    </citation>
    <scope>NUCLEOTIDE SEQUENCE [LARGE SCALE GENOMIC DNA]</scope>
    <source>
        <strain evidence="8 9">DSM 5091</strain>
    </source>
</reference>
<dbReference type="AlphaFoldDB" id="A0A1M6I2P3"/>
<sequence length="309" mass="34532">MGGGRRLSKTLWIYLMTREQQATLYGLSAVLLWSTIATAFKLSLKHLQPIELLLFSGSFSTLLLAVVLRFQGKLRQAFRCSKKDYLLSIGLGLLNPFLYYLVLLQAYDLLPAQQAQPLNYTWAITLSLLSVPLLKQNVRWQQWLALIISYCGVLVISTEGRPFSLEFTDPVGVGLALASTIIWALYWIFNTKDKRDPVVGLFVNFLCSFPFVLGYYLLTCDLRLPTVEGLLGAAYVGTFEMGACFVLWLLALKKTQNTARISNLIFISPFLSLVFIAMLLGETILPATFVGLLLIIAGLLCQQIGKKNN</sequence>
<feature type="transmembrane region" description="Helical" evidence="6">
    <location>
        <begin position="119"/>
        <end position="135"/>
    </location>
</feature>
<keyword evidence="5 6" id="KW-0472">Membrane</keyword>
<feature type="transmembrane region" description="Helical" evidence="6">
    <location>
        <begin position="201"/>
        <end position="218"/>
    </location>
</feature>
<feature type="transmembrane region" description="Helical" evidence="6">
    <location>
        <begin position="84"/>
        <end position="107"/>
    </location>
</feature>
<keyword evidence="9" id="KW-1185">Reference proteome</keyword>
<evidence type="ECO:0000313" key="9">
    <source>
        <dbReference type="Proteomes" id="UP000184171"/>
    </source>
</evidence>
<comment type="subcellular location">
    <subcellularLocation>
        <location evidence="1">Cell membrane</location>
        <topology evidence="1">Multi-pass membrane protein</topology>
    </subcellularLocation>
</comment>